<sequence>GGIHPITEEQGEIWLRLSEDCKKHKLDTTRWLRDGFKIIEETFGFKQINATIRCGFEQSIKLAKFVGFVQTQTVTYKGQKWNLYSKLVKE</sequence>
<accession>X0VC01</accession>
<protein>
    <recommendedName>
        <fullName evidence="2">N-acetyltransferase domain-containing protein</fullName>
    </recommendedName>
</protein>
<evidence type="ECO:0000313" key="1">
    <source>
        <dbReference type="EMBL" id="GAG09978.1"/>
    </source>
</evidence>
<organism evidence="1">
    <name type="scientific">marine sediment metagenome</name>
    <dbReference type="NCBI Taxonomy" id="412755"/>
    <lineage>
        <taxon>unclassified sequences</taxon>
        <taxon>metagenomes</taxon>
        <taxon>ecological metagenomes</taxon>
    </lineage>
</organism>
<comment type="caution">
    <text evidence="1">The sequence shown here is derived from an EMBL/GenBank/DDBJ whole genome shotgun (WGS) entry which is preliminary data.</text>
</comment>
<feature type="non-terminal residue" evidence="1">
    <location>
        <position position="1"/>
    </location>
</feature>
<dbReference type="EMBL" id="BARS01029909">
    <property type="protein sequence ID" value="GAG09978.1"/>
    <property type="molecule type" value="Genomic_DNA"/>
</dbReference>
<reference evidence="1" key="1">
    <citation type="journal article" date="2014" name="Front. Microbiol.">
        <title>High frequency of phylogenetically diverse reductive dehalogenase-homologous genes in deep subseafloor sedimentary metagenomes.</title>
        <authorList>
            <person name="Kawai M."/>
            <person name="Futagami T."/>
            <person name="Toyoda A."/>
            <person name="Takaki Y."/>
            <person name="Nishi S."/>
            <person name="Hori S."/>
            <person name="Arai W."/>
            <person name="Tsubouchi T."/>
            <person name="Morono Y."/>
            <person name="Uchiyama I."/>
            <person name="Ito T."/>
            <person name="Fujiyama A."/>
            <person name="Inagaki F."/>
            <person name="Takami H."/>
        </authorList>
    </citation>
    <scope>NUCLEOTIDE SEQUENCE</scope>
    <source>
        <strain evidence="1">Expedition CK06-06</strain>
    </source>
</reference>
<name>X0VC01_9ZZZZ</name>
<gene>
    <name evidence="1" type="ORF">S01H1_46695</name>
</gene>
<proteinExistence type="predicted"/>
<dbReference type="AlphaFoldDB" id="X0VC01"/>
<evidence type="ECO:0008006" key="2">
    <source>
        <dbReference type="Google" id="ProtNLM"/>
    </source>
</evidence>